<evidence type="ECO:0000256" key="10">
    <source>
        <dbReference type="SAM" id="Phobius"/>
    </source>
</evidence>
<evidence type="ECO:0000256" key="5">
    <source>
        <dbReference type="ARBA" id="ARBA00022968"/>
    </source>
</evidence>
<comment type="similarity">
    <text evidence="2">Belongs to the band 7/mec-2 family.</text>
</comment>
<keyword evidence="8" id="KW-0325">Glycoprotein</keyword>
<comment type="subcellular location">
    <subcellularLocation>
        <location evidence="1">Endoplasmic reticulum membrane</location>
        <topology evidence="1">Single-pass type II membrane protein</topology>
    </subcellularLocation>
</comment>
<dbReference type="GO" id="GO:0031625">
    <property type="term" value="F:ubiquitin protein ligase binding"/>
    <property type="evidence" value="ECO:0007669"/>
    <property type="project" value="InterPro"/>
</dbReference>
<dbReference type="SMART" id="SM00244">
    <property type="entry name" value="PHB"/>
    <property type="match status" value="1"/>
</dbReference>
<evidence type="ECO:0000313" key="13">
    <source>
        <dbReference type="Proteomes" id="UP000279833"/>
    </source>
</evidence>
<dbReference type="AlphaFoldDB" id="A0A183JWF5"/>
<dbReference type="InterPro" id="IPR057537">
    <property type="entry name" value="C2_C2CD3_N"/>
</dbReference>
<dbReference type="CDD" id="cd03406">
    <property type="entry name" value="SPFH_like_u3"/>
    <property type="match status" value="1"/>
</dbReference>
<dbReference type="InterPro" id="IPR001107">
    <property type="entry name" value="Band_7"/>
</dbReference>
<keyword evidence="4" id="KW-0256">Endoplasmic reticulum</keyword>
<dbReference type="FunFam" id="3.30.479.30:FF:000009">
    <property type="entry name" value="Erlin-2 isoform 1"/>
    <property type="match status" value="1"/>
</dbReference>
<reference evidence="14" key="1">
    <citation type="submission" date="2016-06" db="UniProtKB">
        <authorList>
            <consortium name="WormBaseParasite"/>
        </authorList>
    </citation>
    <scope>IDENTIFICATION</scope>
</reference>
<keyword evidence="7 10" id="KW-0472">Membrane</keyword>
<feature type="region of interest" description="Disordered" evidence="9">
    <location>
        <begin position="621"/>
        <end position="640"/>
    </location>
</feature>
<dbReference type="WBParaSite" id="SCUD_0000705001-mRNA-1">
    <property type="protein sequence ID" value="SCUD_0000705001-mRNA-1"/>
    <property type="gene ID" value="SCUD_0000705001"/>
</dbReference>
<protein>
    <submittedName>
        <fullName evidence="14">PHB domain-containing protein</fullName>
    </submittedName>
</protein>
<keyword evidence="13" id="KW-1185">Reference proteome</keyword>
<dbReference type="PANTHER" id="PTHR15351:SF3">
    <property type="entry name" value="ERLIN"/>
    <property type="match status" value="1"/>
</dbReference>
<evidence type="ECO:0000256" key="8">
    <source>
        <dbReference type="ARBA" id="ARBA00023180"/>
    </source>
</evidence>
<evidence type="ECO:0000256" key="4">
    <source>
        <dbReference type="ARBA" id="ARBA00022824"/>
    </source>
</evidence>
<dbReference type="EMBL" id="UZAK01032238">
    <property type="protein sequence ID" value="VDP24688.1"/>
    <property type="molecule type" value="Genomic_DNA"/>
</dbReference>
<dbReference type="STRING" id="6186.A0A183JWF5"/>
<evidence type="ECO:0000256" key="3">
    <source>
        <dbReference type="ARBA" id="ARBA00022692"/>
    </source>
</evidence>
<dbReference type="GO" id="GO:0032991">
    <property type="term" value="C:protein-containing complex"/>
    <property type="evidence" value="ECO:0007669"/>
    <property type="project" value="UniProtKB-ARBA"/>
</dbReference>
<proteinExistence type="inferred from homology"/>
<dbReference type="Pfam" id="PF25339">
    <property type="entry name" value="C2_C2CD3_N"/>
    <property type="match status" value="1"/>
</dbReference>
<dbReference type="Pfam" id="PF01145">
    <property type="entry name" value="Band_7"/>
    <property type="match status" value="1"/>
</dbReference>
<evidence type="ECO:0000256" key="1">
    <source>
        <dbReference type="ARBA" id="ARBA00004648"/>
    </source>
</evidence>
<evidence type="ECO:0000256" key="9">
    <source>
        <dbReference type="SAM" id="MobiDB-lite"/>
    </source>
</evidence>
<evidence type="ECO:0000256" key="2">
    <source>
        <dbReference type="ARBA" id="ARBA00008164"/>
    </source>
</evidence>
<accession>A0A183JWF5</accession>
<feature type="compositionally biased region" description="Basic and acidic residues" evidence="9">
    <location>
        <begin position="628"/>
        <end position="638"/>
    </location>
</feature>
<dbReference type="GO" id="GO:0015485">
    <property type="term" value="F:cholesterol binding"/>
    <property type="evidence" value="ECO:0007669"/>
    <property type="project" value="TreeGrafter"/>
</dbReference>
<evidence type="ECO:0000259" key="11">
    <source>
        <dbReference type="SMART" id="SM00244"/>
    </source>
</evidence>
<sequence length="817" mass="93966">MDNYQSLLPIFAAVLAVWSILLGMSFHQIDEGHVGVYYRGGALLSQTNGPGYHLMIPIITTYKPVQITLQTDEVKDVPCGTSGGVVIYFDRVEVVNYLAAESVHDIVKNYTADYDKTLIYNKIHHELNQFCSIHTLQEVYIELFDQIDEFLKRTLQADLILMAPGLYIQAVRVTKPKIPEAIRRNYEAMEAEKTKLLIAEQHQKLIEREAETERRRAIIGKFIIFFILFNSQIHMRFDNAMRRQNFYILKLLVADASCCYILYLPKMRFYFYNKLEAEKLAEVSAIEWRAKLVAQEHERKISEVADATQLARSKALTDAEYYRAMKEAEASHLKLTPAYLELAKYQALAQNSKVYFTGDQGNLIMDLLNQMSSSLSRSNVSTKDQCALVQSTAEPTHIDLERDPSLLDFVPIHHCEDVVDRRSNRNSDHPSQRNLVQVYTNLPPGIDSKVTAYLILIVRLFRPNSSYTGSKRVEPGSNSLNDIYVQVRWWGEPVAKKCAIFYPRLAHKVGHKQATCTKARYRITVPLDRFSAYLKDMRELRLDVIDIRHQRIIGRGRLDRVDRLTATTPIDTILPVINEVGEKLGDLNISIMIEPVLNSNSKPMVTRFNWRKIDHDKLFENNNTTIDNNHENVDDKQQPIENDENSMNSFKQEHEISLTNSDHSVINKQIDSIQFQQSNDVVNEHPVDLDIGSLDQDNYHSSHTVNLLDNSNNYRSCTTIQGHGKELVNNDNDSFSIHQENNNDANFSKREELLSVALEKSKHLREALSCSSIFNQHDYNENETDDKNNMNGLREFRSYTSDRRFSDGLTPNKLVKH</sequence>
<evidence type="ECO:0000256" key="7">
    <source>
        <dbReference type="ARBA" id="ARBA00023136"/>
    </source>
</evidence>
<dbReference type="GO" id="GO:0005789">
    <property type="term" value="C:endoplasmic reticulum membrane"/>
    <property type="evidence" value="ECO:0007669"/>
    <property type="project" value="UniProtKB-SubCell"/>
</dbReference>
<keyword evidence="5" id="KW-0735">Signal-anchor</keyword>
<evidence type="ECO:0000256" key="6">
    <source>
        <dbReference type="ARBA" id="ARBA00022989"/>
    </source>
</evidence>
<name>A0A183JWF5_9TREM</name>
<dbReference type="PANTHER" id="PTHR15351">
    <property type="entry name" value="ERLIN (ER LIPID RAFT ASSOCIATED PROTEIN) HOMOLOG"/>
    <property type="match status" value="1"/>
</dbReference>
<dbReference type="InterPro" id="IPR033294">
    <property type="entry name" value="Erlin1/2"/>
</dbReference>
<feature type="transmembrane region" description="Helical" evidence="10">
    <location>
        <begin position="6"/>
        <end position="24"/>
    </location>
</feature>
<gene>
    <name evidence="12" type="ORF">SCUD_LOCUS7050</name>
</gene>
<feature type="domain" description="Band 7" evidence="11">
    <location>
        <begin position="24"/>
        <end position="190"/>
    </location>
</feature>
<evidence type="ECO:0000313" key="12">
    <source>
        <dbReference type="EMBL" id="VDP24688.1"/>
    </source>
</evidence>
<reference evidence="12 13" key="2">
    <citation type="submission" date="2018-11" db="EMBL/GenBank/DDBJ databases">
        <authorList>
            <consortium name="Pathogen Informatics"/>
        </authorList>
    </citation>
    <scope>NUCLEOTIDE SEQUENCE [LARGE SCALE GENOMIC DNA]</scope>
    <source>
        <strain evidence="12">Dakar</strain>
        <strain evidence="13">Dakar, Senegal</strain>
    </source>
</reference>
<organism evidence="14">
    <name type="scientific">Schistosoma curassoni</name>
    <dbReference type="NCBI Taxonomy" id="6186"/>
    <lineage>
        <taxon>Eukaryota</taxon>
        <taxon>Metazoa</taxon>
        <taxon>Spiralia</taxon>
        <taxon>Lophotrochozoa</taxon>
        <taxon>Platyhelminthes</taxon>
        <taxon>Trematoda</taxon>
        <taxon>Digenea</taxon>
        <taxon>Strigeidida</taxon>
        <taxon>Schistosomatoidea</taxon>
        <taxon>Schistosomatidae</taxon>
        <taxon>Schistosoma</taxon>
    </lineage>
</organism>
<evidence type="ECO:0000313" key="14">
    <source>
        <dbReference type="WBParaSite" id="SCUD_0000705001-mRNA-1"/>
    </source>
</evidence>
<dbReference type="GO" id="GO:0032933">
    <property type="term" value="P:SREBP signaling pathway"/>
    <property type="evidence" value="ECO:0007669"/>
    <property type="project" value="TreeGrafter"/>
</dbReference>
<dbReference type="Proteomes" id="UP000279833">
    <property type="component" value="Unassembled WGS sequence"/>
</dbReference>
<keyword evidence="6 10" id="KW-1133">Transmembrane helix</keyword>
<keyword evidence="3 10" id="KW-0812">Transmembrane</keyword>